<dbReference type="Proteomes" id="UP000029981">
    <property type="component" value="Chromosome 1"/>
</dbReference>
<keyword evidence="2" id="KW-1185">Reference proteome</keyword>
<sequence>MESKSSDLHCTVGILLKNPQSDPFEEPQGEGEPRLCLDFSYLRRGKKKEKEFRFLLNTPVPETDVLVNILGSQ</sequence>
<reference evidence="1 2" key="2">
    <citation type="journal article" date="2009" name="PLoS ONE">
        <title>An integrated genetic and cytogenetic map of the cucumber genome.</title>
        <authorList>
            <person name="Ren Y."/>
            <person name="Zhang Z."/>
            <person name="Liu J."/>
            <person name="Staub J.E."/>
            <person name="Han Y."/>
            <person name="Cheng Z."/>
            <person name="Li X."/>
            <person name="Lu J."/>
            <person name="Miao H."/>
            <person name="Kang H."/>
            <person name="Xie B."/>
            <person name="Gu X."/>
            <person name="Wang X."/>
            <person name="Du Y."/>
            <person name="Jin W."/>
            <person name="Huang S."/>
        </authorList>
    </citation>
    <scope>NUCLEOTIDE SEQUENCE [LARGE SCALE GENOMIC DNA]</scope>
    <source>
        <strain evidence="2">cv. 9930</strain>
    </source>
</reference>
<proteinExistence type="predicted"/>
<dbReference type="AlphaFoldDB" id="A0A0A0LUP0"/>
<dbReference type="Gramene" id="KGN63736">
    <property type="protein sequence ID" value="KGN63736"/>
    <property type="gene ID" value="Csa_1G014330"/>
</dbReference>
<reference evidence="1 2" key="3">
    <citation type="journal article" date="2010" name="BMC Genomics">
        <title>Transcriptome sequencing and comparative analysis of cucumber flowers with different sex types.</title>
        <authorList>
            <person name="Guo S."/>
            <person name="Zheng Y."/>
            <person name="Joung J.G."/>
            <person name="Liu S."/>
            <person name="Zhang Z."/>
            <person name="Crasta O.R."/>
            <person name="Sobral B.W."/>
            <person name="Xu Y."/>
            <person name="Huang S."/>
            <person name="Fei Z."/>
        </authorList>
    </citation>
    <scope>NUCLEOTIDE SEQUENCE [LARGE SCALE GENOMIC DNA]</scope>
    <source>
        <strain evidence="2">cv. 9930</strain>
    </source>
</reference>
<evidence type="ECO:0000313" key="2">
    <source>
        <dbReference type="Proteomes" id="UP000029981"/>
    </source>
</evidence>
<protein>
    <submittedName>
        <fullName evidence="1">Uncharacterized protein</fullName>
    </submittedName>
</protein>
<reference evidence="1 2" key="1">
    <citation type="journal article" date="2009" name="Nat. Genet.">
        <title>The genome of the cucumber, Cucumis sativus L.</title>
        <authorList>
            <person name="Huang S."/>
            <person name="Li R."/>
            <person name="Zhang Z."/>
            <person name="Li L."/>
            <person name="Gu X."/>
            <person name="Fan W."/>
            <person name="Lucas W.J."/>
            <person name="Wang X."/>
            <person name="Xie B."/>
            <person name="Ni P."/>
            <person name="Ren Y."/>
            <person name="Zhu H."/>
            <person name="Li J."/>
            <person name="Lin K."/>
            <person name="Jin W."/>
            <person name="Fei Z."/>
            <person name="Li G."/>
            <person name="Staub J."/>
            <person name="Kilian A."/>
            <person name="van der Vossen E.A."/>
            <person name="Wu Y."/>
            <person name="Guo J."/>
            <person name="He J."/>
            <person name="Jia Z."/>
            <person name="Ren Y."/>
            <person name="Tian G."/>
            <person name="Lu Y."/>
            <person name="Ruan J."/>
            <person name="Qian W."/>
            <person name="Wang M."/>
            <person name="Huang Q."/>
            <person name="Li B."/>
            <person name="Xuan Z."/>
            <person name="Cao J."/>
            <person name="Asan"/>
            <person name="Wu Z."/>
            <person name="Zhang J."/>
            <person name="Cai Q."/>
            <person name="Bai Y."/>
            <person name="Zhao B."/>
            <person name="Han Y."/>
            <person name="Li Y."/>
            <person name="Li X."/>
            <person name="Wang S."/>
            <person name="Shi Q."/>
            <person name="Liu S."/>
            <person name="Cho W.K."/>
            <person name="Kim J.Y."/>
            <person name="Xu Y."/>
            <person name="Heller-Uszynska K."/>
            <person name="Miao H."/>
            <person name="Cheng Z."/>
            <person name="Zhang S."/>
            <person name="Wu J."/>
            <person name="Yang Y."/>
            <person name="Kang H."/>
            <person name="Li M."/>
            <person name="Liang H."/>
            <person name="Ren X."/>
            <person name="Shi Z."/>
            <person name="Wen M."/>
            <person name="Jian M."/>
            <person name="Yang H."/>
            <person name="Zhang G."/>
            <person name="Yang Z."/>
            <person name="Chen R."/>
            <person name="Liu S."/>
            <person name="Li J."/>
            <person name="Ma L."/>
            <person name="Liu H."/>
            <person name="Zhou Y."/>
            <person name="Zhao J."/>
            <person name="Fang X."/>
            <person name="Li G."/>
            <person name="Fang L."/>
            <person name="Li Y."/>
            <person name="Liu D."/>
            <person name="Zheng H."/>
            <person name="Zhang Y."/>
            <person name="Qin N."/>
            <person name="Li Z."/>
            <person name="Yang G."/>
            <person name="Yang S."/>
            <person name="Bolund L."/>
            <person name="Kristiansen K."/>
            <person name="Zheng H."/>
            <person name="Li S."/>
            <person name="Zhang X."/>
            <person name="Yang H."/>
            <person name="Wang J."/>
            <person name="Sun R."/>
            <person name="Zhang B."/>
            <person name="Jiang S."/>
            <person name="Wang J."/>
            <person name="Du Y."/>
            <person name="Li S."/>
        </authorList>
    </citation>
    <scope>NUCLEOTIDE SEQUENCE [LARGE SCALE GENOMIC DNA]</scope>
    <source>
        <strain evidence="2">cv. 9930</strain>
    </source>
</reference>
<reference evidence="1 2" key="4">
    <citation type="journal article" date="2011" name="BMC Genomics">
        <title>RNA-Seq improves annotation of protein-coding genes in the cucumber genome.</title>
        <authorList>
            <person name="Li Z."/>
            <person name="Zhang Z."/>
            <person name="Yan P."/>
            <person name="Huang S."/>
            <person name="Fei Z."/>
            <person name="Lin K."/>
        </authorList>
    </citation>
    <scope>NUCLEOTIDE SEQUENCE [LARGE SCALE GENOMIC DNA]</scope>
    <source>
        <strain evidence="2">cv. 9930</strain>
    </source>
</reference>
<name>A0A0A0LUP0_CUCSA</name>
<organism evidence="1 2">
    <name type="scientific">Cucumis sativus</name>
    <name type="common">Cucumber</name>
    <dbReference type="NCBI Taxonomy" id="3659"/>
    <lineage>
        <taxon>Eukaryota</taxon>
        <taxon>Viridiplantae</taxon>
        <taxon>Streptophyta</taxon>
        <taxon>Embryophyta</taxon>
        <taxon>Tracheophyta</taxon>
        <taxon>Spermatophyta</taxon>
        <taxon>Magnoliopsida</taxon>
        <taxon>eudicotyledons</taxon>
        <taxon>Gunneridae</taxon>
        <taxon>Pentapetalae</taxon>
        <taxon>rosids</taxon>
        <taxon>fabids</taxon>
        <taxon>Cucurbitales</taxon>
        <taxon>Cucurbitaceae</taxon>
        <taxon>Benincaseae</taxon>
        <taxon>Cucumis</taxon>
    </lineage>
</organism>
<evidence type="ECO:0000313" key="1">
    <source>
        <dbReference type="EMBL" id="KGN63736.1"/>
    </source>
</evidence>
<gene>
    <name evidence="1" type="ORF">Csa_1G014330</name>
</gene>
<accession>A0A0A0LUP0</accession>
<dbReference type="EMBL" id="CM002922">
    <property type="protein sequence ID" value="KGN63736.1"/>
    <property type="molecule type" value="Genomic_DNA"/>
</dbReference>